<evidence type="ECO:0000313" key="2">
    <source>
        <dbReference type="Proteomes" id="UP000035213"/>
    </source>
</evidence>
<protein>
    <recommendedName>
        <fullName evidence="3">DUF4411 family protein</fullName>
    </recommendedName>
</protein>
<sequence length="165" mass="19233">MKKYLLDSNILIQAHRMHYPFDVFPSFWSKLINLSENNFILSIDKVKKEICEISNPDNLSNWCMNDIHDTFFVDTSSCVDAYSQIAIWANANTQYTQNAKDEFLQTDLADPWLIAYALKNNCKIVTYENSDPYAKRKIKIPEPCNHFGVEFTTPIQMMRELGDTF</sequence>
<proteinExistence type="predicted"/>
<dbReference type="RefSeq" id="WP_053328098.1">
    <property type="nucleotide sequence ID" value="NZ_CP009928.1"/>
</dbReference>
<dbReference type="InterPro" id="IPR029060">
    <property type="entry name" value="PIN-like_dom_sf"/>
</dbReference>
<dbReference type="KEGG" id="cgn:OK18_11680"/>
<dbReference type="Pfam" id="PF14367">
    <property type="entry name" value="DUF4411"/>
    <property type="match status" value="1"/>
</dbReference>
<accession>A0A0G3M3K2</accession>
<name>A0A0G3M3K2_CHRGL</name>
<gene>
    <name evidence="1" type="ORF">OK18_11680</name>
</gene>
<dbReference type="AlphaFoldDB" id="A0A0G3M3K2"/>
<reference evidence="1 2" key="1">
    <citation type="submission" date="2014-11" db="EMBL/GenBank/DDBJ databases">
        <authorList>
            <person name="Park G.-S."/>
            <person name="Hong S.-J."/>
            <person name="Jung B.K."/>
            <person name="Khan A.R."/>
            <person name="Kwak Y."/>
            <person name="Shin J.-H."/>
        </authorList>
    </citation>
    <scope>NUCLEOTIDE SEQUENCE [LARGE SCALE GENOMIC DNA]</scope>
    <source>
        <strain evidence="1 2">DSM 27622</strain>
    </source>
</reference>
<dbReference type="Proteomes" id="UP000035213">
    <property type="component" value="Chromosome"/>
</dbReference>
<dbReference type="SUPFAM" id="SSF88723">
    <property type="entry name" value="PIN domain-like"/>
    <property type="match status" value="1"/>
</dbReference>
<evidence type="ECO:0008006" key="3">
    <source>
        <dbReference type="Google" id="ProtNLM"/>
    </source>
</evidence>
<organism evidence="1 2">
    <name type="scientific">Chryseobacterium gallinarum</name>
    <dbReference type="NCBI Taxonomy" id="1324352"/>
    <lineage>
        <taxon>Bacteria</taxon>
        <taxon>Pseudomonadati</taxon>
        <taxon>Bacteroidota</taxon>
        <taxon>Flavobacteriia</taxon>
        <taxon>Flavobacteriales</taxon>
        <taxon>Weeksellaceae</taxon>
        <taxon>Chryseobacterium group</taxon>
        <taxon>Chryseobacterium</taxon>
    </lineage>
</organism>
<dbReference type="EMBL" id="CP009928">
    <property type="protein sequence ID" value="AKK73190.1"/>
    <property type="molecule type" value="Genomic_DNA"/>
</dbReference>
<dbReference type="InterPro" id="IPR016541">
    <property type="entry name" value="UCP008505"/>
</dbReference>
<dbReference type="OrthoDB" id="3231195at2"/>
<evidence type="ECO:0000313" key="1">
    <source>
        <dbReference type="EMBL" id="AKK73190.1"/>
    </source>
</evidence>
<dbReference type="PATRIC" id="fig|1324352.5.peg.2435"/>
<dbReference type="PIRSF" id="PIRSF008505">
    <property type="entry name" value="UCP008505"/>
    <property type="match status" value="1"/>
</dbReference>